<dbReference type="SUPFAM" id="SSF56529">
    <property type="entry name" value="FAH"/>
    <property type="match status" value="1"/>
</dbReference>
<dbReference type="InterPro" id="IPR011234">
    <property type="entry name" value="Fumarylacetoacetase-like_C"/>
</dbReference>
<proteinExistence type="predicted"/>
<evidence type="ECO:0000313" key="3">
    <source>
        <dbReference type="Proteomes" id="UP000466931"/>
    </source>
</evidence>
<dbReference type="PANTHER" id="PTHR43211:SF1">
    <property type="entry name" value="BLL6422 PROTEIN"/>
    <property type="match status" value="1"/>
</dbReference>
<dbReference type="PANTHER" id="PTHR43211">
    <property type="entry name" value="FUMARYLACETOACETATE HYDROLASE"/>
    <property type="match status" value="1"/>
</dbReference>
<dbReference type="Gene3D" id="3.90.850.10">
    <property type="entry name" value="Fumarylacetoacetase-like, C-terminal domain"/>
    <property type="match status" value="1"/>
</dbReference>
<dbReference type="GO" id="GO:0003824">
    <property type="term" value="F:catalytic activity"/>
    <property type="evidence" value="ECO:0007669"/>
    <property type="project" value="InterPro"/>
</dbReference>
<dbReference type="Proteomes" id="UP000466931">
    <property type="component" value="Chromosome"/>
</dbReference>
<protein>
    <submittedName>
        <fullName evidence="2">Fumarylacetoacetase</fullName>
    </submittedName>
</protein>
<dbReference type="InterPro" id="IPR036663">
    <property type="entry name" value="Fumarylacetoacetase_C_sf"/>
</dbReference>
<name>A0A7I7Y4F4_9MYCO</name>
<dbReference type="EMBL" id="AP022612">
    <property type="protein sequence ID" value="BBZ35993.1"/>
    <property type="molecule type" value="Genomic_DNA"/>
</dbReference>
<reference evidence="2" key="1">
    <citation type="journal article" date="2019" name="Emerg. Microbes Infect.">
        <title>Comprehensive subspecies identification of 175 nontuberculous mycobacteria species based on 7547 genomic profiles.</title>
        <authorList>
            <person name="Matsumoto Y."/>
            <person name="Kinjo T."/>
            <person name="Motooka D."/>
            <person name="Nabeya D."/>
            <person name="Jung N."/>
            <person name="Uechi K."/>
            <person name="Horii T."/>
            <person name="Iida T."/>
            <person name="Fujita J."/>
            <person name="Nakamura S."/>
        </authorList>
    </citation>
    <scope>NUCLEOTIDE SEQUENCE [LARGE SCALE GENOMIC DNA]</scope>
    <source>
        <strain evidence="2">JCM 13671</strain>
    </source>
</reference>
<accession>A0A7I7Y4F4</accession>
<evidence type="ECO:0000259" key="1">
    <source>
        <dbReference type="Pfam" id="PF01557"/>
    </source>
</evidence>
<dbReference type="AlphaFoldDB" id="A0A7I7Y4F4"/>
<organism evidence="2 3">
    <name type="scientific">Mycolicibacterium confluentis</name>
    <dbReference type="NCBI Taxonomy" id="28047"/>
    <lineage>
        <taxon>Bacteria</taxon>
        <taxon>Bacillati</taxon>
        <taxon>Actinomycetota</taxon>
        <taxon>Actinomycetes</taxon>
        <taxon>Mycobacteriales</taxon>
        <taxon>Mycobacteriaceae</taxon>
        <taxon>Mycolicibacterium</taxon>
    </lineage>
</organism>
<dbReference type="Pfam" id="PF01557">
    <property type="entry name" value="FAA_hydrolase"/>
    <property type="match status" value="1"/>
</dbReference>
<feature type="domain" description="Fumarylacetoacetase-like C-terminal" evidence="1">
    <location>
        <begin position="113"/>
        <end position="299"/>
    </location>
</feature>
<sequence length="300" mass="33099">MRLRRVRTTTGLELQHDDAGTWRALVGPSPFGPSPFRAEWEVATADRHLRDTDAVLPFSPLSFRDFLLSERHNVDAARGMINRFYPRTARITNVYERLTRATFPAFRPRRLFYQQPIYYMSNAMTIVPTGTPVAIPSYTRGLDFELEIGFMLNAPLYNATPADAVSAIGAFVLVNDFSARDVQRAEMDSGMGPQKSKHFLSSMSQTAVTADDVLPRLTELTGSVNINGTVVSTVSSAGLQWSIGDVLAHASRDEQLLPGELIALGTLPGGSGMETGHWLKSGDELHLVLDGIGEVRHRIR</sequence>
<gene>
    <name evidence="2" type="ORF">MCNF_45980</name>
</gene>
<keyword evidence="3" id="KW-1185">Reference proteome</keyword>
<dbReference type="OrthoDB" id="2273115at2"/>
<evidence type="ECO:0000313" key="2">
    <source>
        <dbReference type="EMBL" id="BBZ35993.1"/>
    </source>
</evidence>
<reference evidence="2" key="2">
    <citation type="submission" date="2020-02" db="EMBL/GenBank/DDBJ databases">
        <authorList>
            <person name="Matsumoto Y."/>
            <person name="Motooka D."/>
            <person name="Nakamura S."/>
        </authorList>
    </citation>
    <scope>NUCLEOTIDE SEQUENCE</scope>
    <source>
        <strain evidence="2">JCM 13671</strain>
    </source>
</reference>
<dbReference type="RefSeq" id="WP_085151370.1">
    <property type="nucleotide sequence ID" value="NZ_AP022612.1"/>
</dbReference>